<evidence type="ECO:0000256" key="1">
    <source>
        <dbReference type="ARBA" id="ARBA00004651"/>
    </source>
</evidence>
<dbReference type="InterPro" id="IPR051539">
    <property type="entry name" value="T4SS-coupling_protein"/>
</dbReference>
<keyword evidence="3" id="KW-1003">Cell membrane</keyword>
<protein>
    <recommendedName>
        <fullName evidence="9">Conjugal transfer protein TraG</fullName>
    </recommendedName>
</protein>
<dbReference type="RefSeq" id="WP_094925713.1">
    <property type="nucleotide sequence ID" value="NZ_NPIA01000007.1"/>
</dbReference>
<reference evidence="8" key="1">
    <citation type="submission" date="2017-08" db="EMBL/GenBank/DDBJ databases">
        <authorList>
            <person name="Huang Z."/>
        </authorList>
    </citation>
    <scope>NUCLEOTIDE SEQUENCE [LARGE SCALE GENOMIC DNA]</scope>
    <source>
        <strain evidence="8">SA5d-4</strain>
    </source>
</reference>
<comment type="subcellular location">
    <subcellularLocation>
        <location evidence="1">Cell membrane</location>
        <topology evidence="1">Multi-pass membrane protein</topology>
    </subcellularLocation>
</comment>
<keyword evidence="8" id="KW-1185">Reference proteome</keyword>
<organism evidence="7 8">
    <name type="scientific">Lottiidibacillus patelloidae</name>
    <dbReference type="NCBI Taxonomy" id="2670334"/>
    <lineage>
        <taxon>Bacteria</taxon>
        <taxon>Bacillati</taxon>
        <taxon>Bacillota</taxon>
        <taxon>Bacilli</taxon>
        <taxon>Bacillales</taxon>
        <taxon>Bacillaceae</taxon>
        <taxon>Lottiidibacillus</taxon>
    </lineage>
</organism>
<keyword evidence="5" id="KW-1133">Transmembrane helix</keyword>
<evidence type="ECO:0000256" key="3">
    <source>
        <dbReference type="ARBA" id="ARBA00022475"/>
    </source>
</evidence>
<evidence type="ECO:0000256" key="4">
    <source>
        <dbReference type="ARBA" id="ARBA00022692"/>
    </source>
</evidence>
<dbReference type="AlphaFoldDB" id="A0A263BRQ8"/>
<evidence type="ECO:0000256" key="2">
    <source>
        <dbReference type="ARBA" id="ARBA00008806"/>
    </source>
</evidence>
<evidence type="ECO:0008006" key="9">
    <source>
        <dbReference type="Google" id="ProtNLM"/>
    </source>
</evidence>
<dbReference type="CDD" id="cd01127">
    <property type="entry name" value="TrwB_TraG_TraD_VirD4"/>
    <property type="match status" value="1"/>
</dbReference>
<dbReference type="InterPro" id="IPR003688">
    <property type="entry name" value="TraG/VirD4"/>
</dbReference>
<proteinExistence type="inferred from homology"/>
<keyword evidence="4" id="KW-0812">Transmembrane</keyword>
<dbReference type="Gene3D" id="3.40.50.300">
    <property type="entry name" value="P-loop containing nucleotide triphosphate hydrolases"/>
    <property type="match status" value="1"/>
</dbReference>
<evidence type="ECO:0000313" key="7">
    <source>
        <dbReference type="EMBL" id="OZM56258.1"/>
    </source>
</evidence>
<dbReference type="PANTHER" id="PTHR37937">
    <property type="entry name" value="CONJUGATIVE TRANSFER: DNA TRANSPORT"/>
    <property type="match status" value="1"/>
</dbReference>
<dbReference type="Pfam" id="PF02534">
    <property type="entry name" value="T4SS-DNA_transf"/>
    <property type="match status" value="1"/>
</dbReference>
<comment type="similarity">
    <text evidence="2">Belongs to the VirD4/TraG family.</text>
</comment>
<dbReference type="Proteomes" id="UP000217083">
    <property type="component" value="Unassembled WGS sequence"/>
</dbReference>
<evidence type="ECO:0000256" key="5">
    <source>
        <dbReference type="ARBA" id="ARBA00022989"/>
    </source>
</evidence>
<dbReference type="InterPro" id="IPR027417">
    <property type="entry name" value="P-loop_NTPase"/>
</dbReference>
<dbReference type="GO" id="GO:0005886">
    <property type="term" value="C:plasma membrane"/>
    <property type="evidence" value="ECO:0007669"/>
    <property type="project" value="UniProtKB-SubCell"/>
</dbReference>
<dbReference type="PANTHER" id="PTHR37937:SF1">
    <property type="entry name" value="CONJUGATIVE TRANSFER: DNA TRANSPORT"/>
    <property type="match status" value="1"/>
</dbReference>
<dbReference type="EMBL" id="NPIA01000007">
    <property type="protein sequence ID" value="OZM56258.1"/>
    <property type="molecule type" value="Genomic_DNA"/>
</dbReference>
<keyword evidence="6" id="KW-0472">Membrane</keyword>
<gene>
    <name evidence="7" type="ORF">CIB95_12605</name>
</gene>
<name>A0A263BRQ8_9BACI</name>
<comment type="caution">
    <text evidence="7">The sequence shown here is derived from an EMBL/GenBank/DDBJ whole genome shotgun (WGS) entry which is preliminary data.</text>
</comment>
<sequence>MSIGFIQGNINDKMDRIKKLYEKLKSFSVVEPQISLILARRIAEDICRDLFSRSIYNNPGDITLEPLIDTLLDDDVIPRVIAIHLNAIQILSDDLDDFEEYGKLLPPCLHSLDVVVKWYLGETNIDDDQLHKELLNKTNQLVGEAPRPVLVKQEKLGTSSFAKLKDMKKVTGEDGLIIGSTLRLSERKSFEHAVCVGPTGSGKTASYFIPNLLSLPNASCIVSDPKGEIFKTTAATNIAQGKRVLVFSPYHENTMRYNPLSLCRNVTEIRELAQMILTNGNKAVEAMTGGVSGGAEWINMATPLLTAGLLFVRSLEPPKNTISTAMDLLVENEIETLRVLFKGESKEAKKQFNIFMQAAESEKTASSIRTVLASCAQLFVDPTVVNATSYNELNPKYFSESPTVLYVIVPEHKSATLAPLMAPFYTQLMAHLVERKSKVPVYFFLDEFANIGIIPNIDTALATFRSRKISISIGIQSINQLISNYGKEKAHTILDNLKTKFVFPGLSVDSAKYFSELFGQKEIVSISRSLALSENSNIGINSNPQKRDLLTPDEIRRLDDETLVAVVDNLNPYIDKQIRYFKNNELLELTRTTVDLDKYLKDQRNILN</sequence>
<evidence type="ECO:0000313" key="8">
    <source>
        <dbReference type="Proteomes" id="UP000217083"/>
    </source>
</evidence>
<accession>A0A263BRQ8</accession>
<evidence type="ECO:0000256" key="6">
    <source>
        <dbReference type="ARBA" id="ARBA00023136"/>
    </source>
</evidence>
<dbReference type="SUPFAM" id="SSF52540">
    <property type="entry name" value="P-loop containing nucleoside triphosphate hydrolases"/>
    <property type="match status" value="1"/>
</dbReference>
<reference evidence="7 8" key="2">
    <citation type="submission" date="2017-09" db="EMBL/GenBank/DDBJ databases">
        <title>Bacillus patelloidae sp. nov., isolated from the intestinal tract of a marine limpet.</title>
        <authorList>
            <person name="Liu R."/>
            <person name="Dong C."/>
            <person name="Shao Z."/>
        </authorList>
    </citation>
    <scope>NUCLEOTIDE SEQUENCE [LARGE SCALE GENOMIC DNA]</scope>
    <source>
        <strain evidence="7 8">SA5d-4</strain>
    </source>
</reference>